<sequence length="81" mass="9209">MILGDSNINAATKNYVDNPNFGLRGRENITCWDLMQLLNDAAKQSYIDKFLERNQNCTDFAVGIQKALNGEDTENYGWFLS</sequence>
<dbReference type="Proteomes" id="UP000003246">
    <property type="component" value="Unassembled WGS sequence"/>
</dbReference>
<name>E5WWL2_9BACE</name>
<dbReference type="InterPro" id="IPR024353">
    <property type="entry name" value="DUF3871"/>
</dbReference>
<comment type="caution">
    <text evidence="1">The sequence shown here is derived from an EMBL/GenBank/DDBJ whole genome shotgun (WGS) entry which is preliminary data.</text>
</comment>
<dbReference type="HOGENOM" id="CLU_2566672_0_0_10"/>
<gene>
    <name evidence="1" type="ORF">HMPREF1016_01064</name>
</gene>
<accession>E5WWL2</accession>
<protein>
    <recommendedName>
        <fullName evidence="3">DUF3871 family protein</fullName>
    </recommendedName>
</protein>
<organism evidence="1 2">
    <name type="scientific">Bacteroides eggerthii 1_2_48FAA</name>
    <dbReference type="NCBI Taxonomy" id="665953"/>
    <lineage>
        <taxon>Bacteria</taxon>
        <taxon>Pseudomonadati</taxon>
        <taxon>Bacteroidota</taxon>
        <taxon>Bacteroidia</taxon>
        <taxon>Bacteroidales</taxon>
        <taxon>Bacteroidaceae</taxon>
        <taxon>Bacteroides</taxon>
    </lineage>
</organism>
<evidence type="ECO:0000313" key="2">
    <source>
        <dbReference type="Proteomes" id="UP000003246"/>
    </source>
</evidence>
<dbReference type="EMBL" id="ACWG01000009">
    <property type="protein sequence ID" value="EFV30703.1"/>
    <property type="molecule type" value="Genomic_DNA"/>
</dbReference>
<reference evidence="1 2" key="1">
    <citation type="submission" date="2010-10" db="EMBL/GenBank/DDBJ databases">
        <title>The Genome Sequence of Bacteroides eggerthii strain 1_2_48FAA.</title>
        <authorList>
            <consortium name="The Broad Institute Genome Sequencing Platform"/>
            <person name="Ward D."/>
            <person name="Earl A."/>
            <person name="Feldgarden M."/>
            <person name="Young S.K."/>
            <person name="Gargeya S."/>
            <person name="Zeng Q."/>
            <person name="Alvarado L."/>
            <person name="Berlin A."/>
            <person name="Bochicchio J."/>
            <person name="Chapman S.B."/>
            <person name="Chen Z."/>
            <person name="Freedman E."/>
            <person name="Gellesch M."/>
            <person name="Goldberg J."/>
            <person name="Griggs A."/>
            <person name="Gujja S."/>
            <person name="Heilman E."/>
            <person name="Heiman D."/>
            <person name="Howarth C."/>
            <person name="Mehta T."/>
            <person name="Neiman D."/>
            <person name="Pearson M."/>
            <person name="Roberts A."/>
            <person name="Saif S."/>
            <person name="Shea T."/>
            <person name="Shenoy N."/>
            <person name="Sisk P."/>
            <person name="Stolte C."/>
            <person name="Sykes S."/>
            <person name="White J."/>
            <person name="Yandava C."/>
            <person name="Allen-Vercoe E."/>
            <person name="Ambrose C."/>
            <person name="Strauss J."/>
            <person name="Daigneault M."/>
            <person name="Haas B."/>
            <person name="Nusbaum C."/>
            <person name="Birren B."/>
        </authorList>
    </citation>
    <scope>NUCLEOTIDE SEQUENCE [LARGE SCALE GENOMIC DNA]</scope>
    <source>
        <strain evidence="1 2">1_2_48FAA</strain>
    </source>
</reference>
<evidence type="ECO:0000313" key="1">
    <source>
        <dbReference type="EMBL" id="EFV30703.1"/>
    </source>
</evidence>
<evidence type="ECO:0008006" key="3">
    <source>
        <dbReference type="Google" id="ProtNLM"/>
    </source>
</evidence>
<dbReference type="Pfam" id="PF12987">
    <property type="entry name" value="DUF3871"/>
    <property type="match status" value="1"/>
</dbReference>
<proteinExistence type="predicted"/>
<dbReference type="AlphaFoldDB" id="E5WWL2"/>